<gene>
    <name evidence="8" type="ORF">SAMN05216257_104216</name>
</gene>
<dbReference type="Proteomes" id="UP000199328">
    <property type="component" value="Unassembled WGS sequence"/>
</dbReference>
<comment type="similarity">
    <text evidence="2">Belongs to the FliR/MopE/SpaR family.</text>
</comment>
<sequence>MSPSTGTFSDVLHLPLLAPLQSMALLWSVVFFRVGAAMALLPGFGSLQLSVRVRLVLALAFTAVVAPAIAPTAGADLAVSRPMQLFRFVATETAAGLALGAALRLMVQALQMAGAIIAQSTSLSQLLGSSGPEPQPAIAQVMYVSGLALAMTTGLHLQIAEAIIMSYGPLPAGRLPDAAAVSEWGIGTVARAFAMAFSLAAPFAIGALLYNVALGVINRAMPQLMVAFVGAPAITAGGLVMLLLALPALLSVWNAWLMATLANPYAP</sequence>
<keyword evidence="8" id="KW-0969">Cilium</keyword>
<keyword evidence="8" id="KW-0282">Flagellum</keyword>
<dbReference type="PRINTS" id="PR00953">
    <property type="entry name" value="TYPE3IMRPROT"/>
</dbReference>
<reference evidence="9" key="1">
    <citation type="submission" date="2016-10" db="EMBL/GenBank/DDBJ databases">
        <authorList>
            <person name="Varghese N."/>
            <person name="Submissions S."/>
        </authorList>
    </citation>
    <scope>NUCLEOTIDE SEQUENCE [LARGE SCALE GENOMIC DNA]</scope>
    <source>
        <strain evidence="9">CGMCC 1.10789</strain>
    </source>
</reference>
<evidence type="ECO:0000313" key="8">
    <source>
        <dbReference type="EMBL" id="SDK73038.1"/>
    </source>
</evidence>
<dbReference type="PANTHER" id="PTHR30065">
    <property type="entry name" value="FLAGELLAR BIOSYNTHETIC PROTEIN FLIR"/>
    <property type="match status" value="1"/>
</dbReference>
<dbReference type="Pfam" id="PF01311">
    <property type="entry name" value="Bac_export_1"/>
    <property type="match status" value="1"/>
</dbReference>
<dbReference type="RefSeq" id="WP_176759538.1">
    <property type="nucleotide sequence ID" value="NZ_FNFV01000004.1"/>
</dbReference>
<keyword evidence="9" id="KW-1185">Reference proteome</keyword>
<evidence type="ECO:0000256" key="1">
    <source>
        <dbReference type="ARBA" id="ARBA00004651"/>
    </source>
</evidence>
<comment type="subcellular location">
    <subcellularLocation>
        <location evidence="1">Cell membrane</location>
        <topology evidence="1">Multi-pass membrane protein</topology>
    </subcellularLocation>
</comment>
<evidence type="ECO:0000256" key="2">
    <source>
        <dbReference type="ARBA" id="ARBA00009772"/>
    </source>
</evidence>
<keyword evidence="5 7" id="KW-1133">Transmembrane helix</keyword>
<accession>A0A1G9EAC9</accession>
<evidence type="ECO:0000256" key="5">
    <source>
        <dbReference type="ARBA" id="ARBA00022989"/>
    </source>
</evidence>
<feature type="transmembrane region" description="Helical" evidence="7">
    <location>
        <begin position="224"/>
        <end position="250"/>
    </location>
</feature>
<feature type="transmembrane region" description="Helical" evidence="7">
    <location>
        <begin position="147"/>
        <end position="168"/>
    </location>
</feature>
<proteinExistence type="inferred from homology"/>
<name>A0A1G9EAC9_9RHOB</name>
<evidence type="ECO:0000256" key="3">
    <source>
        <dbReference type="ARBA" id="ARBA00022475"/>
    </source>
</evidence>
<evidence type="ECO:0000256" key="7">
    <source>
        <dbReference type="SAM" id="Phobius"/>
    </source>
</evidence>
<dbReference type="InterPro" id="IPR002010">
    <property type="entry name" value="T3SS_IM_R"/>
</dbReference>
<keyword evidence="3" id="KW-1003">Cell membrane</keyword>
<dbReference type="STRING" id="990712.SAMN05216257_104216"/>
<keyword evidence="6 7" id="KW-0472">Membrane</keyword>
<protein>
    <submittedName>
        <fullName evidence="8">Flagellar biosynthetic protein FliR</fullName>
    </submittedName>
</protein>
<feature type="transmembrane region" description="Helical" evidence="7">
    <location>
        <begin position="85"/>
        <end position="107"/>
    </location>
</feature>
<feature type="transmembrane region" description="Helical" evidence="7">
    <location>
        <begin position="53"/>
        <end position="73"/>
    </location>
</feature>
<keyword evidence="4 7" id="KW-0812">Transmembrane</keyword>
<dbReference type="AlphaFoldDB" id="A0A1G9EAC9"/>
<dbReference type="GO" id="GO:0006605">
    <property type="term" value="P:protein targeting"/>
    <property type="evidence" value="ECO:0007669"/>
    <property type="project" value="InterPro"/>
</dbReference>
<evidence type="ECO:0000256" key="4">
    <source>
        <dbReference type="ARBA" id="ARBA00022692"/>
    </source>
</evidence>
<keyword evidence="8" id="KW-0966">Cell projection</keyword>
<dbReference type="GO" id="GO:0005886">
    <property type="term" value="C:plasma membrane"/>
    <property type="evidence" value="ECO:0007669"/>
    <property type="project" value="UniProtKB-SubCell"/>
</dbReference>
<dbReference type="PANTHER" id="PTHR30065:SF8">
    <property type="entry name" value="FLAGELLAR BIOSYNTHETIC PROTEIN FLIR"/>
    <property type="match status" value="1"/>
</dbReference>
<evidence type="ECO:0000313" key="9">
    <source>
        <dbReference type="Proteomes" id="UP000199328"/>
    </source>
</evidence>
<organism evidence="8 9">
    <name type="scientific">Meinhardsimonia xiamenensis</name>
    <dbReference type="NCBI Taxonomy" id="990712"/>
    <lineage>
        <taxon>Bacteria</taxon>
        <taxon>Pseudomonadati</taxon>
        <taxon>Pseudomonadota</taxon>
        <taxon>Alphaproteobacteria</taxon>
        <taxon>Rhodobacterales</taxon>
        <taxon>Paracoccaceae</taxon>
        <taxon>Meinhardsimonia</taxon>
    </lineage>
</organism>
<feature type="transmembrane region" description="Helical" evidence="7">
    <location>
        <begin position="188"/>
        <end position="212"/>
    </location>
</feature>
<dbReference type="EMBL" id="FNFV01000004">
    <property type="protein sequence ID" value="SDK73038.1"/>
    <property type="molecule type" value="Genomic_DNA"/>
</dbReference>
<feature type="transmembrane region" description="Helical" evidence="7">
    <location>
        <begin position="20"/>
        <end position="41"/>
    </location>
</feature>
<evidence type="ECO:0000256" key="6">
    <source>
        <dbReference type="ARBA" id="ARBA00023136"/>
    </source>
</evidence>